<dbReference type="RefSeq" id="WP_036432576.1">
    <property type="nucleotide sequence ID" value="NZ_CP011269.1"/>
</dbReference>
<dbReference type="Pfam" id="PF11964">
    <property type="entry name" value="SpoIIAA-like"/>
    <property type="match status" value="1"/>
</dbReference>
<dbReference type="Proteomes" id="UP001186041">
    <property type="component" value="Unassembled WGS sequence"/>
</dbReference>
<sequence>MIEFLSCSTGNVVGIRFSGKLNRQTYRDVLGPRIDSLLEQYTTLRVLILIDESFEGWTLPAAWANTIFDLKHRRHFDKIAMLGAPKWEEWCVKIPAALLIRGQLKTFPRDQLEPAWDWLRA</sequence>
<dbReference type="InterPro" id="IPR021866">
    <property type="entry name" value="SpoIIAA-like"/>
</dbReference>
<dbReference type="Proteomes" id="UP000255389">
    <property type="component" value="Unassembled WGS sequence"/>
</dbReference>
<dbReference type="PATRIC" id="fig|1766.6.peg.219"/>
<dbReference type="STRING" id="1766.XA26_02230"/>
<dbReference type="Proteomes" id="UP000057134">
    <property type="component" value="Chromosome"/>
</dbReference>
<reference evidence="3 5" key="2">
    <citation type="submission" date="2018-06" db="EMBL/GenBank/DDBJ databases">
        <authorList>
            <consortium name="Pathogen Informatics"/>
            <person name="Doyle S."/>
        </authorList>
    </citation>
    <scope>NUCLEOTIDE SEQUENCE [LARGE SCALE GENOMIC DNA]</scope>
    <source>
        <strain evidence="3 5">NCTC1542</strain>
    </source>
</reference>
<accession>A0A0N9XD43</accession>
<dbReference type="InterPro" id="IPR036513">
    <property type="entry name" value="STAS_dom_sf"/>
</dbReference>
<dbReference type="KEGG" id="mft:XA26_02230"/>
<dbReference type="AlphaFoldDB" id="A0A0N9XD43"/>
<evidence type="ECO:0000313" key="2">
    <source>
        <dbReference type="EMBL" id="MDV7295460.1"/>
    </source>
</evidence>
<protein>
    <submittedName>
        <fullName evidence="3">Protein of uncharacterized function (DUF3478)</fullName>
    </submittedName>
    <submittedName>
        <fullName evidence="2">STAS/SEC14 domain-containing protein</fullName>
    </submittedName>
</protein>
<proteinExistence type="predicted"/>
<reference evidence="1 4" key="1">
    <citation type="journal article" date="2015" name="MBio">
        <title>Enzymatic Degradation of Phenazines Can Generate Energy and Protect Sensitive Organisms from Toxicity.</title>
        <authorList>
            <person name="Costa K.C."/>
            <person name="Bergkessel M."/>
            <person name="Saunders S."/>
            <person name="Korlach J."/>
            <person name="Newman D.K."/>
        </authorList>
    </citation>
    <scope>NUCLEOTIDE SEQUENCE [LARGE SCALE GENOMIC DNA]</scope>
    <source>
        <strain evidence="1 4">CT6</strain>
    </source>
</reference>
<evidence type="ECO:0000313" key="1">
    <source>
        <dbReference type="EMBL" id="ALI24089.1"/>
    </source>
</evidence>
<reference evidence="2" key="3">
    <citation type="submission" date="2023-10" db="EMBL/GenBank/DDBJ databases">
        <title>Mycolicibacterium fortuitum clinical isolates causing pulmonary infections in humans.</title>
        <authorList>
            <person name="Mejia-Ponce P.M."/>
            <person name="Zenteno-Cuevas R."/>
            <person name="Licona-Cassani C."/>
        </authorList>
    </citation>
    <scope>NUCLEOTIDE SEQUENCE</scope>
    <source>
        <strain evidence="2">M8</strain>
    </source>
</reference>
<dbReference type="GeneID" id="300556770"/>
<dbReference type="InterPro" id="IPR038396">
    <property type="entry name" value="SpoIIAA-like_sf"/>
</dbReference>
<keyword evidence="4" id="KW-1185">Reference proteome</keyword>
<dbReference type="SUPFAM" id="SSF52091">
    <property type="entry name" value="SpoIIaa-like"/>
    <property type="match status" value="1"/>
</dbReference>
<dbReference type="Gene3D" id="3.40.50.10600">
    <property type="entry name" value="SpoIIaa-like domains"/>
    <property type="match status" value="1"/>
</dbReference>
<gene>
    <name evidence="3" type="ORF">NCTC1542_05063</name>
    <name evidence="2" type="ORF">R4485_35480</name>
    <name evidence="1" type="ORF">XA26_02230</name>
</gene>
<dbReference type="EMBL" id="JAWLVV010000073">
    <property type="protein sequence ID" value="MDV7295460.1"/>
    <property type="molecule type" value="Genomic_DNA"/>
</dbReference>
<evidence type="ECO:0000313" key="5">
    <source>
        <dbReference type="Proteomes" id="UP000255389"/>
    </source>
</evidence>
<name>A0A0N9XD43_MYCFO</name>
<dbReference type="EMBL" id="UGQY01000004">
    <property type="protein sequence ID" value="SUA03578.1"/>
    <property type="molecule type" value="Genomic_DNA"/>
</dbReference>
<dbReference type="OrthoDB" id="4729899at2"/>
<dbReference type="EMBL" id="CP011269">
    <property type="protein sequence ID" value="ALI24089.1"/>
    <property type="molecule type" value="Genomic_DNA"/>
</dbReference>
<evidence type="ECO:0000313" key="4">
    <source>
        <dbReference type="Proteomes" id="UP000057134"/>
    </source>
</evidence>
<organism evidence="1 4">
    <name type="scientific">Mycolicibacterium fortuitum</name>
    <name type="common">Mycobacterium fortuitum</name>
    <dbReference type="NCBI Taxonomy" id="1766"/>
    <lineage>
        <taxon>Bacteria</taxon>
        <taxon>Bacillati</taxon>
        <taxon>Actinomycetota</taxon>
        <taxon>Actinomycetes</taxon>
        <taxon>Mycobacteriales</taxon>
        <taxon>Mycobacteriaceae</taxon>
        <taxon>Mycolicibacterium</taxon>
    </lineage>
</organism>
<evidence type="ECO:0000313" key="3">
    <source>
        <dbReference type="EMBL" id="SUA03578.1"/>
    </source>
</evidence>